<protein>
    <submittedName>
        <fullName evidence="2">Uncharacterized protein</fullName>
    </submittedName>
</protein>
<gene>
    <name evidence="2" type="ORF">BDA99DRAFT_497490</name>
</gene>
<dbReference type="Proteomes" id="UP001209540">
    <property type="component" value="Unassembled WGS sequence"/>
</dbReference>
<keyword evidence="3" id="KW-1185">Reference proteome</keyword>
<sequence length="97" mass="11015">MVPHATENAHDALDFDDNESELGFMNEFAYSYKPQQRDSSSDDSSSLLLSESDDNGRGARRRNTDLEIKPEIDTGDVSNSCFSFRKLWKYTGPGWLM</sequence>
<evidence type="ECO:0000313" key="2">
    <source>
        <dbReference type="EMBL" id="KAI9274443.1"/>
    </source>
</evidence>
<proteinExistence type="predicted"/>
<evidence type="ECO:0000313" key="3">
    <source>
        <dbReference type="Proteomes" id="UP001209540"/>
    </source>
</evidence>
<organism evidence="2 3">
    <name type="scientific">Phascolomyces articulosus</name>
    <dbReference type="NCBI Taxonomy" id="60185"/>
    <lineage>
        <taxon>Eukaryota</taxon>
        <taxon>Fungi</taxon>
        <taxon>Fungi incertae sedis</taxon>
        <taxon>Mucoromycota</taxon>
        <taxon>Mucoromycotina</taxon>
        <taxon>Mucoromycetes</taxon>
        <taxon>Mucorales</taxon>
        <taxon>Lichtheimiaceae</taxon>
        <taxon>Phascolomyces</taxon>
    </lineage>
</organism>
<name>A0AAD5KJX2_9FUNG</name>
<reference evidence="2" key="2">
    <citation type="submission" date="2023-02" db="EMBL/GenBank/DDBJ databases">
        <authorList>
            <consortium name="DOE Joint Genome Institute"/>
            <person name="Mondo S.J."/>
            <person name="Chang Y."/>
            <person name="Wang Y."/>
            <person name="Ahrendt S."/>
            <person name="Andreopoulos W."/>
            <person name="Barry K."/>
            <person name="Beard J."/>
            <person name="Benny G.L."/>
            <person name="Blankenship S."/>
            <person name="Bonito G."/>
            <person name="Cuomo C."/>
            <person name="Desiro A."/>
            <person name="Gervers K.A."/>
            <person name="Hundley H."/>
            <person name="Kuo A."/>
            <person name="LaButti K."/>
            <person name="Lang B.F."/>
            <person name="Lipzen A."/>
            <person name="O'Donnell K."/>
            <person name="Pangilinan J."/>
            <person name="Reynolds N."/>
            <person name="Sandor L."/>
            <person name="Smith M.W."/>
            <person name="Tsang A."/>
            <person name="Grigoriev I.V."/>
            <person name="Stajich J.E."/>
            <person name="Spatafora J.W."/>
        </authorList>
    </citation>
    <scope>NUCLEOTIDE SEQUENCE</scope>
    <source>
        <strain evidence="2">RSA 2281</strain>
    </source>
</reference>
<accession>A0AAD5KJX2</accession>
<evidence type="ECO:0000256" key="1">
    <source>
        <dbReference type="SAM" id="MobiDB-lite"/>
    </source>
</evidence>
<dbReference type="EMBL" id="JAIXMP010000004">
    <property type="protein sequence ID" value="KAI9274443.1"/>
    <property type="molecule type" value="Genomic_DNA"/>
</dbReference>
<reference evidence="2" key="1">
    <citation type="journal article" date="2022" name="IScience">
        <title>Evolution of zygomycete secretomes and the origins of terrestrial fungal ecologies.</title>
        <authorList>
            <person name="Chang Y."/>
            <person name="Wang Y."/>
            <person name="Mondo S."/>
            <person name="Ahrendt S."/>
            <person name="Andreopoulos W."/>
            <person name="Barry K."/>
            <person name="Beard J."/>
            <person name="Benny G.L."/>
            <person name="Blankenship S."/>
            <person name="Bonito G."/>
            <person name="Cuomo C."/>
            <person name="Desiro A."/>
            <person name="Gervers K.A."/>
            <person name="Hundley H."/>
            <person name="Kuo A."/>
            <person name="LaButti K."/>
            <person name="Lang B.F."/>
            <person name="Lipzen A."/>
            <person name="O'Donnell K."/>
            <person name="Pangilinan J."/>
            <person name="Reynolds N."/>
            <person name="Sandor L."/>
            <person name="Smith M.E."/>
            <person name="Tsang A."/>
            <person name="Grigoriev I.V."/>
            <person name="Stajich J.E."/>
            <person name="Spatafora J.W."/>
        </authorList>
    </citation>
    <scope>NUCLEOTIDE SEQUENCE</scope>
    <source>
        <strain evidence="2">RSA 2281</strain>
    </source>
</reference>
<dbReference type="AlphaFoldDB" id="A0AAD5KJX2"/>
<comment type="caution">
    <text evidence="2">The sequence shown here is derived from an EMBL/GenBank/DDBJ whole genome shotgun (WGS) entry which is preliminary data.</text>
</comment>
<feature type="compositionally biased region" description="Basic and acidic residues" evidence="1">
    <location>
        <begin position="54"/>
        <end position="66"/>
    </location>
</feature>
<feature type="region of interest" description="Disordered" evidence="1">
    <location>
        <begin position="33"/>
        <end position="66"/>
    </location>
</feature>